<dbReference type="CDD" id="cd00009">
    <property type="entry name" value="AAA"/>
    <property type="match status" value="1"/>
</dbReference>
<dbReference type="GO" id="GO:0016887">
    <property type="term" value="F:ATP hydrolysis activity"/>
    <property type="evidence" value="ECO:0007669"/>
    <property type="project" value="InterPro"/>
</dbReference>
<gene>
    <name evidence="3" type="ORF">ENT87_05345</name>
    <name evidence="4" type="ORF">ENU30_05580</name>
</gene>
<dbReference type="GO" id="GO:0005524">
    <property type="term" value="F:ATP binding"/>
    <property type="evidence" value="ECO:0007669"/>
    <property type="project" value="InterPro"/>
</dbReference>
<dbReference type="EMBL" id="DTBZ01000101">
    <property type="protein sequence ID" value="HGQ18426.1"/>
    <property type="molecule type" value="Genomic_DNA"/>
</dbReference>
<name>A0A7J3JQQ8_9CREN</name>
<accession>A0A7J3JQQ8</accession>
<dbReference type="PANTHER" id="PTHR42759">
    <property type="entry name" value="MOXR FAMILY PROTEIN"/>
    <property type="match status" value="1"/>
</dbReference>
<evidence type="ECO:0000259" key="2">
    <source>
        <dbReference type="Pfam" id="PF17863"/>
    </source>
</evidence>
<comment type="caution">
    <text evidence="4">The sequence shown here is derived from an EMBL/GenBank/DDBJ whole genome shotgun (WGS) entry which is preliminary data.</text>
</comment>
<organism evidence="4">
    <name type="scientific">Ignisphaera aggregans</name>
    <dbReference type="NCBI Taxonomy" id="334771"/>
    <lineage>
        <taxon>Archaea</taxon>
        <taxon>Thermoproteota</taxon>
        <taxon>Thermoprotei</taxon>
        <taxon>Desulfurococcales</taxon>
        <taxon>Desulfurococcaceae</taxon>
        <taxon>Ignisphaera</taxon>
    </lineage>
</organism>
<reference evidence="4" key="1">
    <citation type="journal article" date="2020" name="mSystems">
        <title>Genome- and Community-Level Interaction Insights into Carbon Utilization and Element Cycling Functions of Hydrothermarchaeota in Hydrothermal Sediment.</title>
        <authorList>
            <person name="Zhou Z."/>
            <person name="Liu Y."/>
            <person name="Xu W."/>
            <person name="Pan J."/>
            <person name="Luo Z.H."/>
            <person name="Li M."/>
        </authorList>
    </citation>
    <scope>NUCLEOTIDE SEQUENCE [LARGE SCALE GENOMIC DNA]</scope>
    <source>
        <strain evidence="3">SpSt-618</strain>
        <strain evidence="4">SpSt-657</strain>
    </source>
</reference>
<dbReference type="InterPro" id="IPR011703">
    <property type="entry name" value="ATPase_AAA-3"/>
</dbReference>
<dbReference type="SUPFAM" id="SSF52540">
    <property type="entry name" value="P-loop containing nucleoside triphosphate hydrolases"/>
    <property type="match status" value="1"/>
</dbReference>
<dbReference type="InterPro" id="IPR027417">
    <property type="entry name" value="P-loop_NTPase"/>
</dbReference>
<sequence length="320" mass="36368">MPAMDFDRIYEVVDRIRWSVSNAIVGKKHLLHIILATFVAGGHVLLEGPPGTAKTLIAKSIARVIGGSFARVQGNPDILPTDLTGYYIYGLDGSRRFVKGPVFSNILMFDELNRTPPRVQSALLQAMAEYRVSIDGVDHDLPRPFHVIATEIPIEQEIGVYPLTLTLRDRFWVRCFSEYNPMEEEIEIIRIADRLYTVDVSAIEKSIELDDYLRLQEFLSQGIYVDDRIVHYIAELVNYIRSNRNVKVGMSHRGSIFMYRIAKAVALMNKRDYVIPDDIKEIAIETLSHRIILTDEAIAEGLKPEDIVKEALSKVKVPKE</sequence>
<dbReference type="Pfam" id="PF17863">
    <property type="entry name" value="AAA_lid_2"/>
    <property type="match status" value="1"/>
</dbReference>
<dbReference type="PIRSF" id="PIRSF002849">
    <property type="entry name" value="AAA_ATPase_chaperone_MoxR_prd"/>
    <property type="match status" value="1"/>
</dbReference>
<dbReference type="Gene3D" id="1.10.8.80">
    <property type="entry name" value="Magnesium chelatase subunit I, C-Terminal domain"/>
    <property type="match status" value="1"/>
</dbReference>
<dbReference type="Pfam" id="PF07726">
    <property type="entry name" value="AAA_3"/>
    <property type="match status" value="1"/>
</dbReference>
<evidence type="ECO:0000259" key="1">
    <source>
        <dbReference type="Pfam" id="PF07726"/>
    </source>
</evidence>
<proteinExistence type="predicted"/>
<dbReference type="Gene3D" id="3.40.50.300">
    <property type="entry name" value="P-loop containing nucleotide triphosphate hydrolases"/>
    <property type="match status" value="1"/>
</dbReference>
<feature type="domain" description="ATPase AAA-3" evidence="1">
    <location>
        <begin position="43"/>
        <end position="172"/>
    </location>
</feature>
<dbReference type="InterPro" id="IPR041628">
    <property type="entry name" value="ChlI/MoxR_AAA_lid"/>
</dbReference>
<protein>
    <submittedName>
        <fullName evidence="4">MoxR family ATPase</fullName>
    </submittedName>
</protein>
<dbReference type="InterPro" id="IPR050764">
    <property type="entry name" value="CbbQ/NirQ/NorQ/GpvN"/>
</dbReference>
<evidence type="ECO:0000313" key="3">
    <source>
        <dbReference type="EMBL" id="HGN36953.1"/>
    </source>
</evidence>
<dbReference type="EMBL" id="DTAI01000150">
    <property type="protein sequence ID" value="HGN36953.1"/>
    <property type="molecule type" value="Genomic_DNA"/>
</dbReference>
<evidence type="ECO:0000313" key="4">
    <source>
        <dbReference type="EMBL" id="HGQ18426.1"/>
    </source>
</evidence>
<feature type="domain" description="ChlI/MoxR AAA lid" evidence="2">
    <location>
        <begin position="241"/>
        <end position="310"/>
    </location>
</feature>
<dbReference type="PANTHER" id="PTHR42759:SF5">
    <property type="entry name" value="METHANOL DEHYDROGENASE REGULATOR"/>
    <property type="match status" value="1"/>
</dbReference>
<dbReference type="AlphaFoldDB" id="A0A7J3JQQ8"/>